<dbReference type="KEGG" id="cyc:PCC7424_0659"/>
<organism evidence="2 3">
    <name type="scientific">Gloeothece citriformis (strain PCC 7424)</name>
    <name type="common">Cyanothece sp. (strain PCC 7424)</name>
    <dbReference type="NCBI Taxonomy" id="65393"/>
    <lineage>
        <taxon>Bacteria</taxon>
        <taxon>Bacillati</taxon>
        <taxon>Cyanobacteriota</taxon>
        <taxon>Cyanophyceae</taxon>
        <taxon>Oscillatoriophycideae</taxon>
        <taxon>Chroococcales</taxon>
        <taxon>Aphanothecaceae</taxon>
        <taxon>Gloeothece</taxon>
        <taxon>Gloeothece citriformis</taxon>
    </lineage>
</organism>
<keyword evidence="1" id="KW-0812">Transmembrane</keyword>
<proteinExistence type="predicted"/>
<dbReference type="AlphaFoldDB" id="B7KEU3"/>
<evidence type="ECO:0000313" key="3">
    <source>
        <dbReference type="Proteomes" id="UP000002384"/>
    </source>
</evidence>
<gene>
    <name evidence="2" type="ordered locus">PCC7424_0659</name>
</gene>
<evidence type="ECO:0000256" key="1">
    <source>
        <dbReference type="SAM" id="Phobius"/>
    </source>
</evidence>
<dbReference type="eggNOG" id="ENOG50332IM">
    <property type="taxonomic scope" value="Bacteria"/>
</dbReference>
<feature type="transmembrane region" description="Helical" evidence="1">
    <location>
        <begin position="75"/>
        <end position="92"/>
    </location>
</feature>
<dbReference type="EMBL" id="CP001291">
    <property type="protein sequence ID" value="ACK69118.1"/>
    <property type="molecule type" value="Genomic_DNA"/>
</dbReference>
<keyword evidence="1" id="KW-1133">Transmembrane helix</keyword>
<feature type="transmembrane region" description="Helical" evidence="1">
    <location>
        <begin position="46"/>
        <end position="69"/>
    </location>
</feature>
<dbReference type="HOGENOM" id="CLU_143510_0_0_3"/>
<dbReference type="STRING" id="65393.PCC7424_0659"/>
<reference evidence="3" key="1">
    <citation type="journal article" date="2011" name="MBio">
        <title>Novel metabolic attributes of the genus Cyanothece, comprising a group of unicellular nitrogen-fixing Cyanobacteria.</title>
        <authorList>
            <person name="Bandyopadhyay A."/>
            <person name="Elvitigala T."/>
            <person name="Welsh E."/>
            <person name="Stockel J."/>
            <person name="Liberton M."/>
            <person name="Min H."/>
            <person name="Sherman L.A."/>
            <person name="Pakrasi H.B."/>
        </authorList>
    </citation>
    <scope>NUCLEOTIDE SEQUENCE [LARGE SCALE GENOMIC DNA]</scope>
    <source>
        <strain evidence="3">PCC 7424</strain>
    </source>
</reference>
<evidence type="ECO:0000313" key="2">
    <source>
        <dbReference type="EMBL" id="ACK69118.1"/>
    </source>
</evidence>
<name>B7KEU3_GLOC7</name>
<dbReference type="Proteomes" id="UP000002384">
    <property type="component" value="Chromosome"/>
</dbReference>
<sequence>MLELTSVYEFSRHHCVAICAFLIPLNLLATSGTLGLLLFKHPYEKVRFWATVAGCVAFPLLLHVGTWLMIGVVQLPTFILSGLGITCLLVNLKAIQDTQKFQDWLQVAKGFVRA</sequence>
<protein>
    <submittedName>
        <fullName evidence="2">Uncharacterized protein</fullName>
    </submittedName>
</protein>
<feature type="transmembrane region" description="Helical" evidence="1">
    <location>
        <begin position="15"/>
        <end position="39"/>
    </location>
</feature>
<accession>B7KEU3</accession>
<keyword evidence="1" id="KW-0472">Membrane</keyword>
<keyword evidence="3" id="KW-1185">Reference proteome</keyword>
<dbReference type="RefSeq" id="WP_012598065.1">
    <property type="nucleotide sequence ID" value="NC_011729.1"/>
</dbReference>
<dbReference type="OrthoDB" id="514266at2"/>